<dbReference type="AlphaFoldDB" id="A0A4R9M2D6"/>
<keyword evidence="1" id="KW-1133">Transmembrane helix</keyword>
<feature type="transmembrane region" description="Helical" evidence="1">
    <location>
        <begin position="7"/>
        <end position="27"/>
    </location>
</feature>
<dbReference type="NCBIfam" id="NF047552">
    <property type="entry name" value="LIC_20245_11074_fam"/>
    <property type="match status" value="1"/>
</dbReference>
<accession>A0A4R9M2D6</accession>
<dbReference type="OrthoDB" id="345101at2"/>
<dbReference type="NCBIfam" id="NF047523">
    <property type="entry name" value="LIC_20245_fam"/>
    <property type="match status" value="1"/>
</dbReference>
<gene>
    <name evidence="2" type="ORF">EHS15_05400</name>
</gene>
<dbReference type="EMBL" id="RQHW01000016">
    <property type="protein sequence ID" value="TGN20131.1"/>
    <property type="molecule type" value="Genomic_DNA"/>
</dbReference>
<keyword evidence="1" id="KW-0472">Membrane</keyword>
<evidence type="ECO:0000313" key="2">
    <source>
        <dbReference type="EMBL" id="TGN20131.1"/>
    </source>
</evidence>
<comment type="caution">
    <text evidence="2">The sequence shown here is derived from an EMBL/GenBank/DDBJ whole genome shotgun (WGS) entry which is preliminary data.</text>
</comment>
<organism evidence="2 3">
    <name type="scientific">Leptospira idonii</name>
    <dbReference type="NCBI Taxonomy" id="1193500"/>
    <lineage>
        <taxon>Bacteria</taxon>
        <taxon>Pseudomonadati</taxon>
        <taxon>Spirochaetota</taxon>
        <taxon>Spirochaetia</taxon>
        <taxon>Leptospirales</taxon>
        <taxon>Leptospiraceae</taxon>
        <taxon>Leptospira</taxon>
    </lineage>
</organism>
<dbReference type="Proteomes" id="UP000298058">
    <property type="component" value="Unassembled WGS sequence"/>
</dbReference>
<protein>
    <submittedName>
        <fullName evidence="2">Uncharacterized protein</fullName>
    </submittedName>
</protein>
<dbReference type="RefSeq" id="WP_135759527.1">
    <property type="nucleotide sequence ID" value="NZ_RQHW01000016.1"/>
</dbReference>
<sequence length="233" mass="26134">MGIQKKLLFTSFILLVLFFITILFLFVGDDDEEERRRKSGKSKAISALFMGDGGSKRPTSNALGARGQDSESIFDSDYYKAGGMTYEDEVRNSVANSGEIPINPATGKPYPEEAMETFDELREMFPDNNLIPRRMTAEVKAKMEQENQRLSQATTAVFGGSPSAGDLQYYYTSVKKQGNDRLEIINYLIESNGGDDPEMDKKFEEILTNIKFQNEQVDREMAAAYQRAGIPTP</sequence>
<keyword evidence="1" id="KW-0812">Transmembrane</keyword>
<reference evidence="2" key="1">
    <citation type="journal article" date="2019" name="PLoS Negl. Trop. Dis.">
        <title>Revisiting the worldwide diversity of Leptospira species in the environment.</title>
        <authorList>
            <person name="Vincent A.T."/>
            <person name="Schiettekatte O."/>
            <person name="Bourhy P."/>
            <person name="Veyrier F.J."/>
            <person name="Picardeau M."/>
        </authorList>
    </citation>
    <scope>NUCLEOTIDE SEQUENCE [LARGE SCALE GENOMIC DNA]</scope>
    <source>
        <strain evidence="2">201300427</strain>
    </source>
</reference>
<name>A0A4R9M2D6_9LEPT</name>
<proteinExistence type="predicted"/>
<keyword evidence="3" id="KW-1185">Reference proteome</keyword>
<evidence type="ECO:0000256" key="1">
    <source>
        <dbReference type="SAM" id="Phobius"/>
    </source>
</evidence>
<evidence type="ECO:0000313" key="3">
    <source>
        <dbReference type="Proteomes" id="UP000298058"/>
    </source>
</evidence>